<proteinExistence type="predicted"/>
<reference evidence="2" key="1">
    <citation type="journal article" date="2019" name="Int. J. Syst. Evol. Microbiol.">
        <title>The Global Catalogue of Microorganisms (GCM) 10K type strain sequencing project: providing services to taxonomists for standard genome sequencing and annotation.</title>
        <authorList>
            <consortium name="The Broad Institute Genomics Platform"/>
            <consortium name="The Broad Institute Genome Sequencing Center for Infectious Disease"/>
            <person name="Wu L."/>
            <person name="Ma J."/>
        </authorList>
    </citation>
    <scope>NUCLEOTIDE SEQUENCE [LARGE SCALE GENOMIC DNA]</scope>
    <source>
        <strain evidence="2">KCTC 52127</strain>
    </source>
</reference>
<organism evidence="1 2">
    <name type="scientific">Pseudotenacibaculum haliotis</name>
    <dbReference type="NCBI Taxonomy" id="1862138"/>
    <lineage>
        <taxon>Bacteria</taxon>
        <taxon>Pseudomonadati</taxon>
        <taxon>Bacteroidota</taxon>
        <taxon>Flavobacteriia</taxon>
        <taxon>Flavobacteriales</taxon>
        <taxon>Flavobacteriaceae</taxon>
        <taxon>Pseudotenacibaculum</taxon>
    </lineage>
</organism>
<dbReference type="Proteomes" id="UP001597508">
    <property type="component" value="Unassembled WGS sequence"/>
</dbReference>
<comment type="caution">
    <text evidence="1">The sequence shown here is derived from an EMBL/GenBank/DDBJ whole genome shotgun (WGS) entry which is preliminary data.</text>
</comment>
<evidence type="ECO:0000313" key="1">
    <source>
        <dbReference type="EMBL" id="MFD2567262.1"/>
    </source>
</evidence>
<dbReference type="RefSeq" id="WP_379665970.1">
    <property type="nucleotide sequence ID" value="NZ_JBHULH010000003.1"/>
</dbReference>
<sequence length="130" mass="15371">MKKGLVFLMMFGFLFCTQKPKELIGIWEVKSPHYRATYAIEEYNNRIVGKIQYYNDDTYVYKGTGTEKDIFLHKIKRKDSVYIDAISGATMTKKDLVIKQKSSDTLEVTTYIRNKPLKEFWIKKKKTHEN</sequence>
<name>A0ABW5LV96_9FLAO</name>
<accession>A0ABW5LV96</accession>
<gene>
    <name evidence="1" type="ORF">ACFSRZ_07755</name>
</gene>
<evidence type="ECO:0008006" key="3">
    <source>
        <dbReference type="Google" id="ProtNLM"/>
    </source>
</evidence>
<keyword evidence="2" id="KW-1185">Reference proteome</keyword>
<protein>
    <recommendedName>
        <fullName evidence="3">Lipocalin-like domain-containing protein</fullName>
    </recommendedName>
</protein>
<evidence type="ECO:0000313" key="2">
    <source>
        <dbReference type="Proteomes" id="UP001597508"/>
    </source>
</evidence>
<dbReference type="EMBL" id="JBHULH010000003">
    <property type="protein sequence ID" value="MFD2567262.1"/>
    <property type="molecule type" value="Genomic_DNA"/>
</dbReference>